<gene>
    <name evidence="1" type="ORF">EYF80_033856</name>
</gene>
<dbReference type="Proteomes" id="UP000314294">
    <property type="component" value="Unassembled WGS sequence"/>
</dbReference>
<comment type="caution">
    <text evidence="1">The sequence shown here is derived from an EMBL/GenBank/DDBJ whole genome shotgun (WGS) entry which is preliminary data.</text>
</comment>
<keyword evidence="2" id="KW-1185">Reference proteome</keyword>
<organism evidence="1 2">
    <name type="scientific">Liparis tanakae</name>
    <name type="common">Tanaka's snailfish</name>
    <dbReference type="NCBI Taxonomy" id="230148"/>
    <lineage>
        <taxon>Eukaryota</taxon>
        <taxon>Metazoa</taxon>
        <taxon>Chordata</taxon>
        <taxon>Craniata</taxon>
        <taxon>Vertebrata</taxon>
        <taxon>Euteleostomi</taxon>
        <taxon>Actinopterygii</taxon>
        <taxon>Neopterygii</taxon>
        <taxon>Teleostei</taxon>
        <taxon>Neoteleostei</taxon>
        <taxon>Acanthomorphata</taxon>
        <taxon>Eupercaria</taxon>
        <taxon>Perciformes</taxon>
        <taxon>Cottioidei</taxon>
        <taxon>Cottales</taxon>
        <taxon>Liparidae</taxon>
        <taxon>Liparis</taxon>
    </lineage>
</organism>
<dbReference type="AlphaFoldDB" id="A0A4Z2GRN8"/>
<accession>A0A4Z2GRN8</accession>
<sequence>MEQTRATASVTAAFDKSVTLRRERIKHLDASGFPVSSDRDGERVVYETRIGKSCRGTFATTLTESYRLSRGFIVNHSVYRTGIPST</sequence>
<reference evidence="1 2" key="1">
    <citation type="submission" date="2019-03" db="EMBL/GenBank/DDBJ databases">
        <title>First draft genome of Liparis tanakae, snailfish: a comprehensive survey of snailfish specific genes.</title>
        <authorList>
            <person name="Kim W."/>
            <person name="Song I."/>
            <person name="Jeong J.-H."/>
            <person name="Kim D."/>
            <person name="Kim S."/>
            <person name="Ryu S."/>
            <person name="Song J.Y."/>
            <person name="Lee S.K."/>
        </authorList>
    </citation>
    <scope>NUCLEOTIDE SEQUENCE [LARGE SCALE GENOMIC DNA]</scope>
    <source>
        <tissue evidence="1">Muscle</tissue>
    </source>
</reference>
<evidence type="ECO:0000313" key="2">
    <source>
        <dbReference type="Proteomes" id="UP000314294"/>
    </source>
</evidence>
<protein>
    <submittedName>
        <fullName evidence="1">Uncharacterized protein</fullName>
    </submittedName>
</protein>
<proteinExistence type="predicted"/>
<dbReference type="EMBL" id="SRLO01000442">
    <property type="protein sequence ID" value="TNN55920.1"/>
    <property type="molecule type" value="Genomic_DNA"/>
</dbReference>
<name>A0A4Z2GRN8_9TELE</name>
<evidence type="ECO:0000313" key="1">
    <source>
        <dbReference type="EMBL" id="TNN55920.1"/>
    </source>
</evidence>